<dbReference type="AlphaFoldDB" id="A0A836C1K2"/>
<dbReference type="Proteomes" id="UP000612055">
    <property type="component" value="Unassembled WGS sequence"/>
</dbReference>
<evidence type="ECO:0000259" key="1">
    <source>
        <dbReference type="Pfam" id="PF12146"/>
    </source>
</evidence>
<comment type="caution">
    <text evidence="2">The sequence shown here is derived from an EMBL/GenBank/DDBJ whole genome shotgun (WGS) entry which is preliminary data.</text>
</comment>
<proteinExistence type="predicted"/>
<sequence>MLPIRLTAEEAAILGIAGGALVLACSVLSSRAEARRMATHRAEMDARRSKYVDDSGAGSTAALPNAQGLKLFLRHWTPETGSPVKGVVIMVHGLTAHGGMYAGVARQLAAQGLATVASDLQGNGLSDGAAGLRGYVRQFNDYVDDLDRVMAWASERHPGVPVFLLGESMGGTVVLQALRRQGAAGKVRGAVLMAPAIRAHPKVLPPPVIMPFLRGLSLLFPTLPVPDDSVIAKDNWVGAFGDTAWAEAAYGDPLFTLERPRLGMLEMLSVMADLYGNLDQIRTPLLVCHSPSDARTELANSEALAQRACVEDKELLMVPGGRHMLFHDTPEITSRVTAHVTKWLASRC</sequence>
<dbReference type="SUPFAM" id="SSF53474">
    <property type="entry name" value="alpha/beta-Hydrolases"/>
    <property type="match status" value="1"/>
</dbReference>
<dbReference type="Pfam" id="PF12146">
    <property type="entry name" value="Hydrolase_4"/>
    <property type="match status" value="1"/>
</dbReference>
<evidence type="ECO:0000313" key="3">
    <source>
        <dbReference type="Proteomes" id="UP000612055"/>
    </source>
</evidence>
<name>A0A836C1K2_9CHLO</name>
<dbReference type="Gene3D" id="3.40.50.1820">
    <property type="entry name" value="alpha/beta hydrolase"/>
    <property type="match status" value="1"/>
</dbReference>
<dbReference type="InterPro" id="IPR022742">
    <property type="entry name" value="Hydrolase_4"/>
</dbReference>
<dbReference type="InterPro" id="IPR029058">
    <property type="entry name" value="AB_hydrolase_fold"/>
</dbReference>
<reference evidence="2" key="1">
    <citation type="journal article" date="2020" name="bioRxiv">
        <title>Comparative genomics of Chlamydomonas.</title>
        <authorList>
            <person name="Craig R.J."/>
            <person name="Hasan A.R."/>
            <person name="Ness R.W."/>
            <person name="Keightley P.D."/>
        </authorList>
    </citation>
    <scope>NUCLEOTIDE SEQUENCE</scope>
    <source>
        <strain evidence="2">CCAP 11/70</strain>
    </source>
</reference>
<dbReference type="InterPro" id="IPR051044">
    <property type="entry name" value="MAG_DAG_Lipase"/>
</dbReference>
<dbReference type="EMBL" id="JAEHOE010000021">
    <property type="protein sequence ID" value="KAG2495972.1"/>
    <property type="molecule type" value="Genomic_DNA"/>
</dbReference>
<organism evidence="2 3">
    <name type="scientific">Edaphochlamys debaryana</name>
    <dbReference type="NCBI Taxonomy" id="47281"/>
    <lineage>
        <taxon>Eukaryota</taxon>
        <taxon>Viridiplantae</taxon>
        <taxon>Chlorophyta</taxon>
        <taxon>core chlorophytes</taxon>
        <taxon>Chlorophyceae</taxon>
        <taxon>CS clade</taxon>
        <taxon>Chlamydomonadales</taxon>
        <taxon>Chlamydomonadales incertae sedis</taxon>
        <taxon>Edaphochlamys</taxon>
    </lineage>
</organism>
<feature type="domain" description="Serine aminopeptidase S33" evidence="1">
    <location>
        <begin position="83"/>
        <end position="329"/>
    </location>
</feature>
<dbReference type="PROSITE" id="PS51257">
    <property type="entry name" value="PROKAR_LIPOPROTEIN"/>
    <property type="match status" value="1"/>
</dbReference>
<dbReference type="PANTHER" id="PTHR11614">
    <property type="entry name" value="PHOSPHOLIPASE-RELATED"/>
    <property type="match status" value="1"/>
</dbReference>
<dbReference type="OrthoDB" id="536864at2759"/>
<protein>
    <recommendedName>
        <fullName evidence="1">Serine aminopeptidase S33 domain-containing protein</fullName>
    </recommendedName>
</protein>
<evidence type="ECO:0000313" key="2">
    <source>
        <dbReference type="EMBL" id="KAG2495972.1"/>
    </source>
</evidence>
<gene>
    <name evidence="2" type="ORF">HYH03_005901</name>
</gene>
<keyword evidence="3" id="KW-1185">Reference proteome</keyword>
<accession>A0A836C1K2</accession>